<accession>N9TZ92</accession>
<keyword evidence="2" id="KW-1185">Reference proteome</keyword>
<organism evidence="1 2">
    <name type="scientific">Metamycoplasma alkalescens 14918</name>
    <dbReference type="NCBI Taxonomy" id="1188234"/>
    <lineage>
        <taxon>Bacteria</taxon>
        <taxon>Bacillati</taxon>
        <taxon>Mycoplasmatota</taxon>
        <taxon>Mycoplasmoidales</taxon>
        <taxon>Metamycoplasmataceae</taxon>
        <taxon>Metamycoplasma</taxon>
    </lineage>
</organism>
<dbReference type="eggNOG" id="COG5340">
    <property type="taxonomic scope" value="Bacteria"/>
</dbReference>
<protein>
    <recommendedName>
        <fullName evidence="3">Abortive infection protein AbiGI</fullName>
    </recommendedName>
</protein>
<dbReference type="InterPro" id="IPR045738">
    <property type="entry name" value="DUF6088"/>
</dbReference>
<name>N9TZ92_9BACT</name>
<evidence type="ECO:0000313" key="2">
    <source>
        <dbReference type="Proteomes" id="UP000013137"/>
    </source>
</evidence>
<evidence type="ECO:0008006" key="3">
    <source>
        <dbReference type="Google" id="ProtNLM"/>
    </source>
</evidence>
<dbReference type="EMBL" id="AMWK01000016">
    <property type="protein sequence ID" value="ENY53627.1"/>
    <property type="molecule type" value="Genomic_DNA"/>
</dbReference>
<gene>
    <name evidence="1" type="ORF">MALK_6550</name>
</gene>
<dbReference type="AlphaFoldDB" id="N9TZ92"/>
<reference evidence="1 2" key="1">
    <citation type="journal article" date="2013" name="Genome Announc.">
        <title>Draft Genome Sequences of Mycoplasma alkalescens, Mycoplasma arginini, and Mycoplasma bovigenitalium, Three Species with Equivocal Pathogenic Status for Cattle.</title>
        <authorList>
            <person name="Manso-Silvan L."/>
            <person name="Tardy F."/>
            <person name="Baranowski E."/>
            <person name="Barre A."/>
            <person name="Blanchard A."/>
            <person name="Breton M."/>
            <person name="Couture C."/>
            <person name="Citti C."/>
            <person name="Dordet-Frisoni E."/>
            <person name="Dupuy V."/>
            <person name="Gaurivaud P."/>
            <person name="Jacob D."/>
            <person name="Lemaitre C."/>
            <person name="Nikolski M."/>
            <person name="Nouvel L.X."/>
            <person name="Poumarat F."/>
            <person name="Thebault P."/>
            <person name="Theil S."/>
            <person name="Thiaucourt F."/>
            <person name="Sirand-Pugnet P."/>
        </authorList>
    </citation>
    <scope>NUCLEOTIDE SEQUENCE [LARGE SCALE GENOMIC DNA]</scope>
    <source>
        <strain evidence="1 2">14918</strain>
    </source>
</reference>
<dbReference type="PATRIC" id="fig|1188234.3.peg.632"/>
<dbReference type="Pfam" id="PF19570">
    <property type="entry name" value="DUF6088"/>
    <property type="match status" value="1"/>
</dbReference>
<dbReference type="Proteomes" id="UP000013137">
    <property type="component" value="Unassembled WGS sequence"/>
</dbReference>
<evidence type="ECO:0000313" key="1">
    <source>
        <dbReference type="EMBL" id="ENY53627.1"/>
    </source>
</evidence>
<comment type="caution">
    <text evidence="1">The sequence shown here is derived from an EMBL/GenBank/DDBJ whole genome shotgun (WGS) entry which is preliminary data.</text>
</comment>
<proteinExistence type="predicted"/>
<sequence>MELNSMTIKNKLANIMKKTKGKIYSINDFVSMGIGNKNTIKCSLYKLVKEKEIIRVFNGLYMKPRFSKLFQENVTPRVEELIDAIAKKFGWDIIPTSEWALNYTSISTQVPNVYIFASTGSSKIYSYFNNKIIFKHTPKHKISPFSKKMALVIQALIVLGKNDIRKIHLKKLANYAKDIKNELTKNINLLPVWIQENLKKIKNYD</sequence>
<dbReference type="OrthoDB" id="9798200at2"/>